<dbReference type="SUPFAM" id="SSF46785">
    <property type="entry name" value="Winged helix' DNA-binding domain"/>
    <property type="match status" value="1"/>
</dbReference>
<dbReference type="GO" id="GO:0003677">
    <property type="term" value="F:DNA binding"/>
    <property type="evidence" value="ECO:0007669"/>
    <property type="project" value="UniProtKB-KW"/>
</dbReference>
<dbReference type="SMART" id="SM00347">
    <property type="entry name" value="HTH_MARR"/>
    <property type="match status" value="1"/>
</dbReference>
<dbReference type="PANTHER" id="PTHR39515">
    <property type="entry name" value="CONSERVED PROTEIN"/>
    <property type="match status" value="1"/>
</dbReference>
<feature type="domain" description="HTH marR-type" evidence="2">
    <location>
        <begin position="49"/>
        <end position="181"/>
    </location>
</feature>
<dbReference type="RefSeq" id="WP_093837646.1">
    <property type="nucleotide sequence ID" value="NZ_FOLM01000002.1"/>
</dbReference>
<dbReference type="InterPro" id="IPR036390">
    <property type="entry name" value="WH_DNA-bd_sf"/>
</dbReference>
<feature type="region of interest" description="Disordered" evidence="1">
    <location>
        <begin position="1"/>
        <end position="48"/>
    </location>
</feature>
<evidence type="ECO:0000256" key="1">
    <source>
        <dbReference type="SAM" id="MobiDB-lite"/>
    </source>
</evidence>
<keyword evidence="4" id="KW-1185">Reference proteome</keyword>
<dbReference type="Pfam" id="PF01047">
    <property type="entry name" value="MarR"/>
    <property type="match status" value="1"/>
</dbReference>
<dbReference type="Gene3D" id="1.10.10.10">
    <property type="entry name" value="Winged helix-like DNA-binding domain superfamily/Winged helix DNA-binding domain"/>
    <property type="match status" value="1"/>
</dbReference>
<evidence type="ECO:0000313" key="3">
    <source>
        <dbReference type="EMBL" id="SFC22282.1"/>
    </source>
</evidence>
<reference evidence="3 4" key="1">
    <citation type="submission" date="2016-10" db="EMBL/GenBank/DDBJ databases">
        <authorList>
            <person name="de Groot N.N."/>
        </authorList>
    </citation>
    <scope>NUCLEOTIDE SEQUENCE [LARGE SCALE GENOMIC DNA]</scope>
    <source>
        <strain evidence="3 4">CGMCC 4.5739</strain>
    </source>
</reference>
<proteinExistence type="predicted"/>
<evidence type="ECO:0000313" key="4">
    <source>
        <dbReference type="Proteomes" id="UP000199207"/>
    </source>
</evidence>
<dbReference type="Proteomes" id="UP000199207">
    <property type="component" value="Unassembled WGS sequence"/>
</dbReference>
<dbReference type="OrthoDB" id="9804055at2"/>
<sequence length="185" mass="19916">MSEATSPEPPRHSIPDAPDAPDATDATDGPAVAGASGAPSGELPGDPENAAAVNTLRIAVLRLARRIRHQRVDRSMGLAELSALGTLHRCGAMTPGELARKEHVQPPTMTRIISQLHERGLVRLEPHADDRRQKTVTPTERAEEMLQATRAQTNAWLTGLAGRLDDEEWALLRGAAPVLHKLAHL</sequence>
<dbReference type="InterPro" id="IPR036388">
    <property type="entry name" value="WH-like_DNA-bd_sf"/>
</dbReference>
<dbReference type="AlphaFoldDB" id="A0A1I1HFB5"/>
<protein>
    <submittedName>
        <fullName evidence="3">DNA-binding transcriptional regulator, MarR family</fullName>
    </submittedName>
</protein>
<accession>A0A1I1HFB5</accession>
<name>A0A1I1HFB5_9ACTN</name>
<feature type="compositionally biased region" description="Low complexity" evidence="1">
    <location>
        <begin position="15"/>
        <end position="41"/>
    </location>
</feature>
<gene>
    <name evidence="3" type="ORF">SAMN05421773_102355</name>
</gene>
<organism evidence="3 4">
    <name type="scientific">Streptomyces aidingensis</name>
    <dbReference type="NCBI Taxonomy" id="910347"/>
    <lineage>
        <taxon>Bacteria</taxon>
        <taxon>Bacillati</taxon>
        <taxon>Actinomycetota</taxon>
        <taxon>Actinomycetes</taxon>
        <taxon>Kitasatosporales</taxon>
        <taxon>Streptomycetaceae</taxon>
        <taxon>Streptomyces</taxon>
    </lineage>
</organism>
<keyword evidence="3" id="KW-0238">DNA-binding</keyword>
<dbReference type="GO" id="GO:0003700">
    <property type="term" value="F:DNA-binding transcription factor activity"/>
    <property type="evidence" value="ECO:0007669"/>
    <property type="project" value="InterPro"/>
</dbReference>
<evidence type="ECO:0000259" key="2">
    <source>
        <dbReference type="PROSITE" id="PS50995"/>
    </source>
</evidence>
<dbReference type="PROSITE" id="PS50995">
    <property type="entry name" value="HTH_MARR_2"/>
    <property type="match status" value="1"/>
</dbReference>
<dbReference type="InterPro" id="IPR000835">
    <property type="entry name" value="HTH_MarR-typ"/>
</dbReference>
<dbReference type="STRING" id="910347.SAMN05421773_102355"/>
<dbReference type="EMBL" id="FOLM01000002">
    <property type="protein sequence ID" value="SFC22282.1"/>
    <property type="molecule type" value="Genomic_DNA"/>
</dbReference>
<dbReference type="PANTHER" id="PTHR39515:SF2">
    <property type="entry name" value="HTH-TYPE TRANSCRIPTIONAL REGULATOR RV0880"/>
    <property type="match status" value="1"/>
</dbReference>
<dbReference type="PRINTS" id="PR00598">
    <property type="entry name" value="HTHMARR"/>
</dbReference>
<dbReference type="InterPro" id="IPR052526">
    <property type="entry name" value="HTH-type_Bedaq_tolerance"/>
</dbReference>